<organism evidence="3 4">
    <name type="scientific">Fragilariopsis cylindrus CCMP1102</name>
    <dbReference type="NCBI Taxonomy" id="635003"/>
    <lineage>
        <taxon>Eukaryota</taxon>
        <taxon>Sar</taxon>
        <taxon>Stramenopiles</taxon>
        <taxon>Ochrophyta</taxon>
        <taxon>Bacillariophyta</taxon>
        <taxon>Bacillariophyceae</taxon>
        <taxon>Bacillariophycidae</taxon>
        <taxon>Bacillariales</taxon>
        <taxon>Bacillariaceae</taxon>
        <taxon>Fragilariopsis</taxon>
    </lineage>
</organism>
<proteinExistence type="predicted"/>
<feature type="signal peptide" evidence="1">
    <location>
        <begin position="1"/>
        <end position="19"/>
    </location>
</feature>
<dbReference type="KEGG" id="fcy:FRACYDRAFT_188467"/>
<dbReference type="OrthoDB" id="199548at2759"/>
<keyword evidence="4" id="KW-1185">Reference proteome</keyword>
<dbReference type="Proteomes" id="UP000095751">
    <property type="component" value="Unassembled WGS sequence"/>
</dbReference>
<dbReference type="GO" id="GO:0043022">
    <property type="term" value="F:ribosome binding"/>
    <property type="evidence" value="ECO:0007669"/>
    <property type="project" value="InterPro"/>
</dbReference>
<protein>
    <recommendedName>
        <fullName evidence="2">Letm1 RBD domain-containing protein</fullName>
    </recommendedName>
</protein>
<evidence type="ECO:0000259" key="2">
    <source>
        <dbReference type="Pfam" id="PF07766"/>
    </source>
</evidence>
<dbReference type="Pfam" id="PF07766">
    <property type="entry name" value="LETM1_RBD"/>
    <property type="match status" value="1"/>
</dbReference>
<reference evidence="3 4" key="1">
    <citation type="submission" date="2016-09" db="EMBL/GenBank/DDBJ databases">
        <title>Extensive genetic diversity and differential bi-allelic expression allows diatom success in the polar Southern Ocean.</title>
        <authorList>
            <consortium name="DOE Joint Genome Institute"/>
            <person name="Mock T."/>
            <person name="Otillar R.P."/>
            <person name="Strauss J."/>
            <person name="Dupont C."/>
            <person name="Frickenhaus S."/>
            <person name="Maumus F."/>
            <person name="Mcmullan M."/>
            <person name="Sanges R."/>
            <person name="Schmutz J."/>
            <person name="Toseland A."/>
            <person name="Valas R."/>
            <person name="Veluchamy A."/>
            <person name="Ward B.J."/>
            <person name="Allen A."/>
            <person name="Barry K."/>
            <person name="Falciatore A."/>
            <person name="Ferrante M."/>
            <person name="Fortunato A.E."/>
            <person name="Gloeckner G."/>
            <person name="Gruber A."/>
            <person name="Hipkin R."/>
            <person name="Janech M."/>
            <person name="Kroth P."/>
            <person name="Leese F."/>
            <person name="Lindquist E."/>
            <person name="Lyon B.R."/>
            <person name="Martin J."/>
            <person name="Mayer C."/>
            <person name="Parker M."/>
            <person name="Quesneville H."/>
            <person name="Raymond J."/>
            <person name="Uhlig C."/>
            <person name="Valentin K.U."/>
            <person name="Worden A.Z."/>
            <person name="Armbrust E.V."/>
            <person name="Bowler C."/>
            <person name="Green B."/>
            <person name="Moulton V."/>
            <person name="Van Oosterhout C."/>
            <person name="Grigoriev I."/>
        </authorList>
    </citation>
    <scope>NUCLEOTIDE SEQUENCE [LARGE SCALE GENOMIC DNA]</scope>
    <source>
        <strain evidence="3 4">CCMP1102</strain>
    </source>
</reference>
<feature type="chain" id="PRO_5009192685" description="Letm1 RBD domain-containing protein" evidence="1">
    <location>
        <begin position="20"/>
        <end position="419"/>
    </location>
</feature>
<gene>
    <name evidence="3" type="ORF">FRACYDRAFT_188467</name>
</gene>
<evidence type="ECO:0000256" key="1">
    <source>
        <dbReference type="SAM" id="SignalP"/>
    </source>
</evidence>
<accession>A0A1E7F5N8</accession>
<evidence type="ECO:0000313" key="3">
    <source>
        <dbReference type="EMBL" id="OEU13434.1"/>
    </source>
</evidence>
<dbReference type="AlphaFoldDB" id="A0A1E7F5N8"/>
<dbReference type="EMBL" id="KV784361">
    <property type="protein sequence ID" value="OEU13434.1"/>
    <property type="molecule type" value="Genomic_DNA"/>
</dbReference>
<keyword evidence="1" id="KW-0732">Signal</keyword>
<evidence type="ECO:0000313" key="4">
    <source>
        <dbReference type="Proteomes" id="UP000095751"/>
    </source>
</evidence>
<feature type="domain" description="Letm1 RBD" evidence="2">
    <location>
        <begin position="145"/>
        <end position="364"/>
    </location>
</feature>
<dbReference type="InParanoid" id="A0A1E7F5N8"/>
<sequence length="419" mass="47104">MRLIFSIIALTILFDGTLSSSVAAPPIATSVPAVIGEKSKDGNNVVLQLFGYVKDSVVRTVDGSKEMWGNHGRCNQIRAKQKDYREKLQKQWEFEEQGLTPKEMKGRLSKINGGVTYDEFIFLMKGKEDRSKLMNVAFMMWGAPRVFPYALMFYPNILPGPFAPQQDMSAKESKLEKLSRERTHAVIKTLVSLENEAKAVPALAKLNIFGKKKQARRMDEMDSMGKTIGQIMIASGPDSDDDGAVIAMNTMEDALYRPDTVTRAEQRLVNVPKCITNGILSAIDGSNILQVVMPHFMKRGQVLSHIQKLNDIDNFLVHEKVNLDDLSTFRLLEACSDRMIGGPGRTDEEMRKCLTNWLDLSVNIPTERIEKTGEYFNTNLAKTALMGYYSVSGARDDRSASYLSRLMFNPQPEIKSRNR</sequence>
<dbReference type="InterPro" id="IPR033122">
    <property type="entry name" value="LETM1-like_RBD"/>
</dbReference>
<name>A0A1E7F5N8_9STRA</name>